<accession>A0A0A8ZWK1</accession>
<name>A0A0A8ZWK1_ARUDO</name>
<reference evidence="1" key="1">
    <citation type="submission" date="2014-09" db="EMBL/GenBank/DDBJ databases">
        <authorList>
            <person name="Magalhaes I.L.F."/>
            <person name="Oliveira U."/>
            <person name="Santos F.R."/>
            <person name="Vidigal T.H.D.A."/>
            <person name="Brescovit A.D."/>
            <person name="Santos A.J."/>
        </authorList>
    </citation>
    <scope>NUCLEOTIDE SEQUENCE</scope>
    <source>
        <tissue evidence="1">Shoot tissue taken approximately 20 cm above the soil surface</tissue>
    </source>
</reference>
<evidence type="ECO:0000313" key="1">
    <source>
        <dbReference type="EMBL" id="JAD43221.1"/>
    </source>
</evidence>
<protein>
    <submittedName>
        <fullName evidence="1">Uncharacterized protein</fullName>
    </submittedName>
</protein>
<dbReference type="EMBL" id="GBRH01254674">
    <property type="protein sequence ID" value="JAD43221.1"/>
    <property type="molecule type" value="Transcribed_RNA"/>
</dbReference>
<proteinExistence type="predicted"/>
<sequence length="146" mass="16257">MQFFFYHMNLHNELSIPCAYPTRREAKDVICKEHKLQIKLLEYGQAGSNFQAVFNRMHSVSSSSLWANLFLCVVVSLSAEYRSRTISFLQGCILLPMEETPAVSRLAAVQVFLEDDVPCSSGFLSGGHQGGISSCSCFLFASFNSI</sequence>
<dbReference type="AlphaFoldDB" id="A0A0A8ZWK1"/>
<reference evidence="1" key="2">
    <citation type="journal article" date="2015" name="Data Brief">
        <title>Shoot transcriptome of the giant reed, Arundo donax.</title>
        <authorList>
            <person name="Barrero R.A."/>
            <person name="Guerrero F.D."/>
            <person name="Moolhuijzen P."/>
            <person name="Goolsby J.A."/>
            <person name="Tidwell J."/>
            <person name="Bellgard S.E."/>
            <person name="Bellgard M.I."/>
        </authorList>
    </citation>
    <scope>NUCLEOTIDE SEQUENCE</scope>
    <source>
        <tissue evidence="1">Shoot tissue taken approximately 20 cm above the soil surface</tissue>
    </source>
</reference>
<organism evidence="1">
    <name type="scientific">Arundo donax</name>
    <name type="common">Giant reed</name>
    <name type="synonym">Donax arundinaceus</name>
    <dbReference type="NCBI Taxonomy" id="35708"/>
    <lineage>
        <taxon>Eukaryota</taxon>
        <taxon>Viridiplantae</taxon>
        <taxon>Streptophyta</taxon>
        <taxon>Embryophyta</taxon>
        <taxon>Tracheophyta</taxon>
        <taxon>Spermatophyta</taxon>
        <taxon>Magnoliopsida</taxon>
        <taxon>Liliopsida</taxon>
        <taxon>Poales</taxon>
        <taxon>Poaceae</taxon>
        <taxon>PACMAD clade</taxon>
        <taxon>Arundinoideae</taxon>
        <taxon>Arundineae</taxon>
        <taxon>Arundo</taxon>
    </lineage>
</organism>